<evidence type="ECO:0000313" key="8">
    <source>
        <dbReference type="Proteomes" id="UP000199689"/>
    </source>
</evidence>
<keyword evidence="5 6" id="KW-0472">Membrane</keyword>
<sequence length="262" mass="28233">MAAWNPSHLPFTAALRDSIAVILWAFLGLETACANSSAVENPEKNVPIAVLGGTLLAGITYAISAAIIGGLVPYQELMVSHAPFGIAYSKMFGPVAGTVVSLLLVCSCYVSLTAWQFTISEVVRSSAVIGHFLSFLKKVNRFRAPYVAILLLLLIQSVLALSTMSPTLLKQFNVLINLAVVINLVPYVLSMTSIRSLLREEGITGNRAQTAYIAAFAGTIYSLYAIYGCGWTIISYGVLCTILGYVISVVKYRHPKVQLAHK</sequence>
<accession>A0A1G5UWN0</accession>
<dbReference type="Gene3D" id="1.20.1740.10">
    <property type="entry name" value="Amino acid/polyamine transporter I"/>
    <property type="match status" value="1"/>
</dbReference>
<dbReference type="STRING" id="209880.SAMN02910343_00162"/>
<dbReference type="InterPro" id="IPR002293">
    <property type="entry name" value="AA/rel_permease1"/>
</dbReference>
<evidence type="ECO:0000256" key="2">
    <source>
        <dbReference type="ARBA" id="ARBA00022475"/>
    </source>
</evidence>
<feature type="transmembrane region" description="Helical" evidence="6">
    <location>
        <begin position="210"/>
        <end position="227"/>
    </location>
</feature>
<keyword evidence="4 6" id="KW-1133">Transmembrane helix</keyword>
<dbReference type="PANTHER" id="PTHR42770">
    <property type="entry name" value="AMINO ACID TRANSPORTER-RELATED"/>
    <property type="match status" value="1"/>
</dbReference>
<evidence type="ECO:0000256" key="4">
    <source>
        <dbReference type="ARBA" id="ARBA00022989"/>
    </source>
</evidence>
<keyword evidence="8" id="KW-1185">Reference proteome</keyword>
<evidence type="ECO:0000256" key="6">
    <source>
        <dbReference type="SAM" id="Phobius"/>
    </source>
</evidence>
<comment type="subcellular location">
    <subcellularLocation>
        <location evidence="1">Cell membrane</location>
        <topology evidence="1">Multi-pass membrane protein</topology>
    </subcellularLocation>
</comment>
<dbReference type="PANTHER" id="PTHR42770:SF6">
    <property type="entry name" value="PUTRESCINE TRANSPORTER POTE"/>
    <property type="match status" value="1"/>
</dbReference>
<dbReference type="AlphaFoldDB" id="A0A1G5UWN0"/>
<evidence type="ECO:0000313" key="7">
    <source>
        <dbReference type="EMBL" id="SDA37748.1"/>
    </source>
</evidence>
<feature type="transmembrane region" description="Helical" evidence="6">
    <location>
        <begin position="233"/>
        <end position="252"/>
    </location>
</feature>
<feature type="transmembrane region" description="Helical" evidence="6">
    <location>
        <begin position="175"/>
        <end position="198"/>
    </location>
</feature>
<dbReference type="Proteomes" id="UP000199689">
    <property type="component" value="Unassembled WGS sequence"/>
</dbReference>
<dbReference type="Pfam" id="PF13520">
    <property type="entry name" value="AA_permease_2"/>
    <property type="match status" value="1"/>
</dbReference>
<keyword evidence="3 6" id="KW-0812">Transmembrane</keyword>
<feature type="transmembrane region" description="Helical" evidence="6">
    <location>
        <begin position="148"/>
        <end position="169"/>
    </location>
</feature>
<organism evidence="7 8">
    <name type="scientific">Allisonella histaminiformans</name>
    <dbReference type="NCBI Taxonomy" id="209880"/>
    <lineage>
        <taxon>Bacteria</taxon>
        <taxon>Bacillati</taxon>
        <taxon>Bacillota</taxon>
        <taxon>Negativicutes</taxon>
        <taxon>Veillonellales</taxon>
        <taxon>Veillonellaceae</taxon>
        <taxon>Allisonella</taxon>
    </lineage>
</organism>
<protein>
    <submittedName>
        <fullName evidence="7">Amino acid permease</fullName>
    </submittedName>
</protein>
<dbReference type="GO" id="GO:0005886">
    <property type="term" value="C:plasma membrane"/>
    <property type="evidence" value="ECO:0007669"/>
    <property type="project" value="UniProtKB-SubCell"/>
</dbReference>
<feature type="transmembrane region" description="Helical" evidence="6">
    <location>
        <begin position="92"/>
        <end position="112"/>
    </location>
</feature>
<dbReference type="EMBL" id="FMXA01000003">
    <property type="protein sequence ID" value="SDA37748.1"/>
    <property type="molecule type" value="Genomic_DNA"/>
</dbReference>
<dbReference type="InterPro" id="IPR050367">
    <property type="entry name" value="APC_superfamily"/>
</dbReference>
<dbReference type="GO" id="GO:0022857">
    <property type="term" value="F:transmembrane transporter activity"/>
    <property type="evidence" value="ECO:0007669"/>
    <property type="project" value="InterPro"/>
</dbReference>
<feature type="transmembrane region" description="Helical" evidence="6">
    <location>
        <begin position="48"/>
        <end position="72"/>
    </location>
</feature>
<dbReference type="GeneID" id="87756636"/>
<evidence type="ECO:0000256" key="3">
    <source>
        <dbReference type="ARBA" id="ARBA00022692"/>
    </source>
</evidence>
<name>A0A1G5UWN0_9FIRM</name>
<evidence type="ECO:0000256" key="5">
    <source>
        <dbReference type="ARBA" id="ARBA00023136"/>
    </source>
</evidence>
<keyword evidence="2" id="KW-1003">Cell membrane</keyword>
<evidence type="ECO:0000256" key="1">
    <source>
        <dbReference type="ARBA" id="ARBA00004651"/>
    </source>
</evidence>
<gene>
    <name evidence="7" type="ORF">SAMN02910343_00162</name>
</gene>
<dbReference type="RefSeq" id="WP_234944881.1">
    <property type="nucleotide sequence ID" value="NZ_FMXA01000003.1"/>
</dbReference>
<proteinExistence type="predicted"/>
<reference evidence="7 8" key="1">
    <citation type="submission" date="2016-10" db="EMBL/GenBank/DDBJ databases">
        <authorList>
            <person name="de Groot N.N."/>
        </authorList>
    </citation>
    <scope>NUCLEOTIDE SEQUENCE [LARGE SCALE GENOMIC DNA]</scope>
    <source>
        <strain evidence="7 8">DSM 15230</strain>
    </source>
</reference>